<feature type="chain" id="PRO_5020650910" evidence="1">
    <location>
        <begin position="25"/>
        <end position="355"/>
    </location>
</feature>
<dbReference type="Proteomes" id="UP000308549">
    <property type="component" value="Unassembled WGS sequence"/>
</dbReference>
<keyword evidence="1" id="KW-0732">Signal</keyword>
<name>A0A4U0TNQ2_9PEZI</name>
<reference evidence="2 3" key="1">
    <citation type="submission" date="2017-03" db="EMBL/GenBank/DDBJ databases">
        <title>Genomes of endolithic fungi from Antarctica.</title>
        <authorList>
            <person name="Coleine C."/>
            <person name="Masonjones S."/>
            <person name="Stajich J.E."/>
        </authorList>
    </citation>
    <scope>NUCLEOTIDE SEQUENCE [LARGE SCALE GENOMIC DNA]</scope>
    <source>
        <strain evidence="2 3">CCFEE 6315</strain>
    </source>
</reference>
<accession>A0A4U0TNQ2</accession>
<feature type="signal peptide" evidence="1">
    <location>
        <begin position="1"/>
        <end position="24"/>
    </location>
</feature>
<keyword evidence="3" id="KW-1185">Reference proteome</keyword>
<dbReference type="AlphaFoldDB" id="A0A4U0TNQ2"/>
<protein>
    <submittedName>
        <fullName evidence="2">Uncharacterized protein</fullName>
    </submittedName>
</protein>
<evidence type="ECO:0000313" key="3">
    <source>
        <dbReference type="Proteomes" id="UP000308549"/>
    </source>
</evidence>
<dbReference type="OrthoDB" id="3875282at2759"/>
<sequence length="355" mass="36638">MRAIFATSFALIVLLLTTFPSASALAIREIVDSNTKTDSSGAKYAETVDMGITERDAAEAAPVPRAAEPGIPLELDPVRATSATVTSVPVISESVTGISIFSGILPPTSINPRPTPVPLVSRPYTKRQIIGAVPWKHHTTTAPEPSRTHAPPDPHATDLVSGAFNFCGVPGAACGKVVSTDASGMDTTLVTLASLTPATFEVLTGAEDEKRATPVIGTLATYGNRPTSIPGLPFIPTIVTAAPGVADGEYKTAAAIGKRTSDDYAPMVGTWPTSIPGLPRIPTLATVGPGVDYTTADAAAKKPALHSPSPYITTVAAHDDQPIPGSAVYTPPQSESPYGDCDHPVGWCGHAPQGH</sequence>
<organism evidence="2 3">
    <name type="scientific">Salinomyces thailandicus</name>
    <dbReference type="NCBI Taxonomy" id="706561"/>
    <lineage>
        <taxon>Eukaryota</taxon>
        <taxon>Fungi</taxon>
        <taxon>Dikarya</taxon>
        <taxon>Ascomycota</taxon>
        <taxon>Pezizomycotina</taxon>
        <taxon>Dothideomycetes</taxon>
        <taxon>Dothideomycetidae</taxon>
        <taxon>Mycosphaerellales</taxon>
        <taxon>Teratosphaeriaceae</taxon>
        <taxon>Salinomyces</taxon>
    </lineage>
</organism>
<gene>
    <name evidence="2" type="ORF">B0A50_06489</name>
</gene>
<comment type="caution">
    <text evidence="2">The sequence shown here is derived from an EMBL/GenBank/DDBJ whole genome shotgun (WGS) entry which is preliminary data.</text>
</comment>
<dbReference type="EMBL" id="NAJL01000052">
    <property type="protein sequence ID" value="TKA23653.1"/>
    <property type="molecule type" value="Genomic_DNA"/>
</dbReference>
<proteinExistence type="predicted"/>
<evidence type="ECO:0000256" key="1">
    <source>
        <dbReference type="SAM" id="SignalP"/>
    </source>
</evidence>
<evidence type="ECO:0000313" key="2">
    <source>
        <dbReference type="EMBL" id="TKA23653.1"/>
    </source>
</evidence>